<keyword evidence="4" id="KW-0408">Iron</keyword>
<dbReference type="AlphaFoldDB" id="X0WW85"/>
<dbReference type="GO" id="GO:0046872">
    <property type="term" value="F:metal ion binding"/>
    <property type="evidence" value="ECO:0007669"/>
    <property type="project" value="UniProtKB-KW"/>
</dbReference>
<evidence type="ECO:0000256" key="4">
    <source>
        <dbReference type="ARBA" id="ARBA00023004"/>
    </source>
</evidence>
<dbReference type="EMBL" id="BARS01049646">
    <property type="protein sequence ID" value="GAG35254.1"/>
    <property type="molecule type" value="Genomic_DNA"/>
</dbReference>
<feature type="domain" description="Soluble ligand binding" evidence="7">
    <location>
        <begin position="175"/>
        <end position="224"/>
    </location>
</feature>
<protein>
    <recommendedName>
        <fullName evidence="9">NADH-ubiquinone oxidoreductase 51kDa subunit FMN-binding domain-containing protein</fullName>
    </recommendedName>
</protein>
<dbReference type="Gene3D" id="3.10.20.600">
    <property type="match status" value="1"/>
</dbReference>
<accession>X0WW85</accession>
<dbReference type="InterPro" id="IPR037225">
    <property type="entry name" value="Nuo51_FMN-bd_sf"/>
</dbReference>
<dbReference type="Pfam" id="PF10531">
    <property type="entry name" value="SLBB"/>
    <property type="match status" value="1"/>
</dbReference>
<dbReference type="Pfam" id="PF01512">
    <property type="entry name" value="Complex1_51K"/>
    <property type="match status" value="1"/>
</dbReference>
<feature type="domain" description="NADH-ubiquinone oxidoreductase 51kDa subunit FMN-binding" evidence="6">
    <location>
        <begin position="2"/>
        <end position="151"/>
    </location>
</feature>
<sequence>KFAAHTEREEKYILCNADEGDPGAYMDRSVLEGDPHAVIEGMVIAAKAIGAHQGYIYCRAEYPLAIKMLNKAINQAKKYGLLGKNILETGLNFDLKIYRGAGAFVCGEETALMRSIEGKRGMPQTRPPFPANTGLWGKPTILNNVETLANIGQIILKGSSWFADIGTEISKGTKVFALTGDVNNVGLVEVPIGTTLGKIVYDIGGGIPEGKRFKIVQIGGPSGGCIPAKHLNIPIDYDTI</sequence>
<keyword evidence="3" id="KW-0479">Metal-binding</keyword>
<keyword evidence="2" id="KW-0004">4Fe-4S</keyword>
<dbReference type="PANTHER" id="PTHR43578:SF3">
    <property type="entry name" value="NADH-QUINONE OXIDOREDUCTASE SUBUNIT F"/>
    <property type="match status" value="1"/>
</dbReference>
<dbReference type="InterPro" id="IPR019554">
    <property type="entry name" value="Soluble_ligand-bd"/>
</dbReference>
<evidence type="ECO:0000256" key="3">
    <source>
        <dbReference type="ARBA" id="ARBA00022723"/>
    </source>
</evidence>
<comment type="caution">
    <text evidence="8">The sequence shown here is derived from an EMBL/GenBank/DDBJ whole genome shotgun (WGS) entry which is preliminary data.</text>
</comment>
<name>X0WW85_9ZZZZ</name>
<keyword evidence="5" id="KW-0411">Iron-sulfur</keyword>
<feature type="non-terminal residue" evidence="8">
    <location>
        <position position="1"/>
    </location>
</feature>
<reference evidence="8" key="1">
    <citation type="journal article" date="2014" name="Front. Microbiol.">
        <title>High frequency of phylogenetically diverse reductive dehalogenase-homologous genes in deep subseafloor sedimentary metagenomes.</title>
        <authorList>
            <person name="Kawai M."/>
            <person name="Futagami T."/>
            <person name="Toyoda A."/>
            <person name="Takaki Y."/>
            <person name="Nishi S."/>
            <person name="Hori S."/>
            <person name="Arai W."/>
            <person name="Tsubouchi T."/>
            <person name="Morono Y."/>
            <person name="Uchiyama I."/>
            <person name="Ito T."/>
            <person name="Fujiyama A."/>
            <person name="Inagaki F."/>
            <person name="Takami H."/>
        </authorList>
    </citation>
    <scope>NUCLEOTIDE SEQUENCE</scope>
    <source>
        <strain evidence="8">Expedition CK06-06</strain>
    </source>
</reference>
<proteinExistence type="inferred from homology"/>
<dbReference type="Gene3D" id="3.40.50.11540">
    <property type="entry name" value="NADH-ubiquinone oxidoreductase 51kDa subunit"/>
    <property type="match status" value="1"/>
</dbReference>
<dbReference type="GO" id="GO:0051539">
    <property type="term" value="F:4 iron, 4 sulfur cluster binding"/>
    <property type="evidence" value="ECO:0007669"/>
    <property type="project" value="UniProtKB-KW"/>
</dbReference>
<comment type="similarity">
    <text evidence="1">Belongs to the complex I 51 kDa subunit family.</text>
</comment>
<dbReference type="SUPFAM" id="SSF142019">
    <property type="entry name" value="Nqo1 FMN-binding domain-like"/>
    <property type="match status" value="1"/>
</dbReference>
<evidence type="ECO:0000256" key="2">
    <source>
        <dbReference type="ARBA" id="ARBA00022485"/>
    </source>
</evidence>
<dbReference type="SUPFAM" id="SSF142984">
    <property type="entry name" value="Nqo1 middle domain-like"/>
    <property type="match status" value="1"/>
</dbReference>
<organism evidence="8">
    <name type="scientific">marine sediment metagenome</name>
    <dbReference type="NCBI Taxonomy" id="412755"/>
    <lineage>
        <taxon>unclassified sequences</taxon>
        <taxon>metagenomes</taxon>
        <taxon>ecological metagenomes</taxon>
    </lineage>
</organism>
<dbReference type="InterPro" id="IPR011538">
    <property type="entry name" value="Nuo51_FMN-bd"/>
</dbReference>
<evidence type="ECO:0000259" key="7">
    <source>
        <dbReference type="Pfam" id="PF10531"/>
    </source>
</evidence>
<evidence type="ECO:0000256" key="5">
    <source>
        <dbReference type="ARBA" id="ARBA00023014"/>
    </source>
</evidence>
<feature type="non-terminal residue" evidence="8">
    <location>
        <position position="240"/>
    </location>
</feature>
<gene>
    <name evidence="8" type="ORF">S01H1_74236</name>
</gene>
<evidence type="ECO:0000259" key="6">
    <source>
        <dbReference type="Pfam" id="PF01512"/>
    </source>
</evidence>
<evidence type="ECO:0008006" key="9">
    <source>
        <dbReference type="Google" id="ProtNLM"/>
    </source>
</evidence>
<evidence type="ECO:0000313" key="8">
    <source>
        <dbReference type="EMBL" id="GAG35254.1"/>
    </source>
</evidence>
<dbReference type="PANTHER" id="PTHR43578">
    <property type="entry name" value="NADH-QUINONE OXIDOREDUCTASE SUBUNIT F"/>
    <property type="match status" value="1"/>
</dbReference>
<evidence type="ECO:0000256" key="1">
    <source>
        <dbReference type="ARBA" id="ARBA00007523"/>
    </source>
</evidence>
<dbReference type="FunFam" id="3.40.50.11540:FF:000001">
    <property type="entry name" value="NADH dehydrogenase [ubiquinone] flavoprotein 1, mitochondrial"/>
    <property type="match status" value="1"/>
</dbReference>